<dbReference type="AlphaFoldDB" id="A0AAE3UEC3"/>
<sequence length="220" mass="26046">MINFLFSILLAFPLYSQVESQLFYKDIDYFTLRGTIPLLESEKNQYPYYQIKNVGSDQRILTLCYTKDKKTVCTYKRVKDYWVRVTKLDEEDEMYSYEYIFPNRTLTLVYEGNPNSKDFQLLSVKIFTLKKVTEANYSKFNLKLSPSPTVEGILKGYKPTNTYQTYITLANGEVKTVSELKEGNVIVKTKKKCYTIKKGNYIHNIFWWNFFQGEEHNCQQ</sequence>
<accession>A0AAE3UEC3</accession>
<dbReference type="Proteomes" id="UP001232063">
    <property type="component" value="Unassembled WGS sequence"/>
</dbReference>
<evidence type="ECO:0000313" key="1">
    <source>
        <dbReference type="EMBL" id="MDJ1502080.1"/>
    </source>
</evidence>
<comment type="caution">
    <text evidence="1">The sequence shown here is derived from an EMBL/GenBank/DDBJ whole genome shotgun (WGS) entry which is preliminary data.</text>
</comment>
<proteinExistence type="predicted"/>
<organism evidence="1 2">
    <name type="scientific">Xanthocytophaga agilis</name>
    <dbReference type="NCBI Taxonomy" id="3048010"/>
    <lineage>
        <taxon>Bacteria</taxon>
        <taxon>Pseudomonadati</taxon>
        <taxon>Bacteroidota</taxon>
        <taxon>Cytophagia</taxon>
        <taxon>Cytophagales</taxon>
        <taxon>Rhodocytophagaceae</taxon>
        <taxon>Xanthocytophaga</taxon>
    </lineage>
</organism>
<reference evidence="1" key="1">
    <citation type="submission" date="2023-05" db="EMBL/GenBank/DDBJ databases">
        <authorList>
            <person name="Zhang X."/>
        </authorList>
    </citation>
    <scope>NUCLEOTIDE SEQUENCE</scope>
    <source>
        <strain evidence="1">BD1B2-1</strain>
    </source>
</reference>
<evidence type="ECO:0000313" key="2">
    <source>
        <dbReference type="Proteomes" id="UP001232063"/>
    </source>
</evidence>
<gene>
    <name evidence="1" type="ORF">QNI22_15545</name>
</gene>
<protein>
    <submittedName>
        <fullName evidence="1">Uncharacterized protein</fullName>
    </submittedName>
</protein>
<dbReference type="EMBL" id="JASJOU010000004">
    <property type="protein sequence ID" value="MDJ1502080.1"/>
    <property type="molecule type" value="Genomic_DNA"/>
</dbReference>
<name>A0AAE3UEC3_9BACT</name>
<keyword evidence="2" id="KW-1185">Reference proteome</keyword>
<dbReference type="RefSeq" id="WP_314511912.1">
    <property type="nucleotide sequence ID" value="NZ_JASJOU010000004.1"/>
</dbReference>